<feature type="region of interest" description="Disordered" evidence="1">
    <location>
        <begin position="61"/>
        <end position="116"/>
    </location>
</feature>
<accession>A0A9P6TFK8</accession>
<comment type="caution">
    <text evidence="2">The sequence shown here is derived from an EMBL/GenBank/DDBJ whole genome shotgun (WGS) entry which is preliminary data.</text>
</comment>
<sequence length="293" mass="34114">MSIWNPNSDIKEDHFREFLKTSVSNGLNSLQTIRGEDETKHRRLIKTLTRIQEIIENDPISRTSLSRSEPIQSFEQTSKPLPMAEGVSHSPGSSSDSFDAHSDDKSTEERGKNFQRNLEAPNPFLEVYSSLKKPIDMELPEVIKELAKNIARPLSIDIPRLDTISRRLVRAASWDVLYYLAYFNSVAESELKRLYEDDEEFLTAHVLNLEKRFGSFLPLAPIDNQKSLQEMLAEIRVPESQLDYADFYQFHDRFLKQNPQVEERFREYSQRIKGERTSAHERFVRNPSAFQFI</sequence>
<protein>
    <submittedName>
        <fullName evidence="2">Uncharacterized protein</fullName>
    </submittedName>
</protein>
<dbReference type="Proteomes" id="UP000886653">
    <property type="component" value="Unassembled WGS sequence"/>
</dbReference>
<name>A0A9P6TFK8_9BASI</name>
<dbReference type="AlphaFoldDB" id="A0A9P6TFK8"/>
<feature type="compositionally biased region" description="Basic and acidic residues" evidence="1">
    <location>
        <begin position="98"/>
        <end position="112"/>
    </location>
</feature>
<dbReference type="OrthoDB" id="10415893at2759"/>
<reference evidence="2" key="1">
    <citation type="submission" date="2013-11" db="EMBL/GenBank/DDBJ databases">
        <title>Genome sequence of the fusiform rust pathogen reveals effectors for host alternation and coevolution with pine.</title>
        <authorList>
            <consortium name="DOE Joint Genome Institute"/>
            <person name="Smith K."/>
            <person name="Pendleton A."/>
            <person name="Kubisiak T."/>
            <person name="Anderson C."/>
            <person name="Salamov A."/>
            <person name="Aerts A."/>
            <person name="Riley R."/>
            <person name="Clum A."/>
            <person name="Lindquist E."/>
            <person name="Ence D."/>
            <person name="Campbell M."/>
            <person name="Kronenberg Z."/>
            <person name="Feau N."/>
            <person name="Dhillon B."/>
            <person name="Hamelin R."/>
            <person name="Burleigh J."/>
            <person name="Smith J."/>
            <person name="Yandell M."/>
            <person name="Nelson C."/>
            <person name="Grigoriev I."/>
            <person name="Davis J."/>
        </authorList>
    </citation>
    <scope>NUCLEOTIDE SEQUENCE</scope>
    <source>
        <strain evidence="2">G11</strain>
    </source>
</reference>
<proteinExistence type="predicted"/>
<evidence type="ECO:0000313" key="2">
    <source>
        <dbReference type="EMBL" id="KAG0150756.1"/>
    </source>
</evidence>
<dbReference type="EMBL" id="MU167217">
    <property type="protein sequence ID" value="KAG0150756.1"/>
    <property type="molecule type" value="Genomic_DNA"/>
</dbReference>
<feature type="compositionally biased region" description="Low complexity" evidence="1">
    <location>
        <begin position="88"/>
        <end position="97"/>
    </location>
</feature>
<evidence type="ECO:0000313" key="3">
    <source>
        <dbReference type="Proteomes" id="UP000886653"/>
    </source>
</evidence>
<evidence type="ECO:0000256" key="1">
    <source>
        <dbReference type="SAM" id="MobiDB-lite"/>
    </source>
</evidence>
<organism evidence="2 3">
    <name type="scientific">Cronartium quercuum f. sp. fusiforme G11</name>
    <dbReference type="NCBI Taxonomy" id="708437"/>
    <lineage>
        <taxon>Eukaryota</taxon>
        <taxon>Fungi</taxon>
        <taxon>Dikarya</taxon>
        <taxon>Basidiomycota</taxon>
        <taxon>Pucciniomycotina</taxon>
        <taxon>Pucciniomycetes</taxon>
        <taxon>Pucciniales</taxon>
        <taxon>Coleosporiaceae</taxon>
        <taxon>Cronartium</taxon>
    </lineage>
</organism>
<keyword evidence="3" id="KW-1185">Reference proteome</keyword>
<gene>
    <name evidence="2" type="ORF">CROQUDRAFT_104140</name>
</gene>
<feature type="compositionally biased region" description="Polar residues" evidence="1">
    <location>
        <begin position="61"/>
        <end position="79"/>
    </location>
</feature>